<sequence length="66" mass="7415">MRQRGNSSVLRGEQVILADASGFQDRFAVEGRWHWPYGTRLTTTANAVHPMRFKLIRIGRGDGSEG</sequence>
<comment type="caution">
    <text evidence="1">The sequence shown here is derived from an EMBL/GenBank/DDBJ whole genome shotgun (WGS) entry which is preliminary data.</text>
</comment>
<proteinExistence type="predicted"/>
<organism evidence="1 2">
    <name type="scientific">Allorhodopirellula solitaria</name>
    <dbReference type="NCBI Taxonomy" id="2527987"/>
    <lineage>
        <taxon>Bacteria</taxon>
        <taxon>Pseudomonadati</taxon>
        <taxon>Planctomycetota</taxon>
        <taxon>Planctomycetia</taxon>
        <taxon>Pirellulales</taxon>
        <taxon>Pirellulaceae</taxon>
        <taxon>Allorhodopirellula</taxon>
    </lineage>
</organism>
<gene>
    <name evidence="1" type="ORF">CA85_04200</name>
</gene>
<evidence type="ECO:0000313" key="2">
    <source>
        <dbReference type="Proteomes" id="UP000318053"/>
    </source>
</evidence>
<name>A0A5C5YJR2_9BACT</name>
<keyword evidence="2" id="KW-1185">Reference proteome</keyword>
<reference evidence="1 2" key="1">
    <citation type="submission" date="2019-02" db="EMBL/GenBank/DDBJ databases">
        <title>Deep-cultivation of Planctomycetes and their phenomic and genomic characterization uncovers novel biology.</title>
        <authorList>
            <person name="Wiegand S."/>
            <person name="Jogler M."/>
            <person name="Boedeker C."/>
            <person name="Pinto D."/>
            <person name="Vollmers J."/>
            <person name="Rivas-Marin E."/>
            <person name="Kohn T."/>
            <person name="Peeters S.H."/>
            <person name="Heuer A."/>
            <person name="Rast P."/>
            <person name="Oberbeckmann S."/>
            <person name="Bunk B."/>
            <person name="Jeske O."/>
            <person name="Meyerdierks A."/>
            <person name="Storesund J.E."/>
            <person name="Kallscheuer N."/>
            <person name="Luecker S."/>
            <person name="Lage O.M."/>
            <person name="Pohl T."/>
            <person name="Merkel B.J."/>
            <person name="Hornburger P."/>
            <person name="Mueller R.-W."/>
            <person name="Bruemmer F."/>
            <person name="Labrenz M."/>
            <person name="Spormann A.M."/>
            <person name="Op Den Camp H."/>
            <person name="Overmann J."/>
            <person name="Amann R."/>
            <person name="Jetten M.S.M."/>
            <person name="Mascher T."/>
            <person name="Medema M.H."/>
            <person name="Devos D.P."/>
            <person name="Kaster A.-K."/>
            <person name="Ovreas L."/>
            <person name="Rohde M."/>
            <person name="Galperin M.Y."/>
            <person name="Jogler C."/>
        </authorList>
    </citation>
    <scope>NUCLEOTIDE SEQUENCE [LARGE SCALE GENOMIC DNA]</scope>
    <source>
        <strain evidence="1 2">CA85</strain>
    </source>
</reference>
<evidence type="ECO:0000313" key="1">
    <source>
        <dbReference type="EMBL" id="TWT75131.1"/>
    </source>
</evidence>
<dbReference type="AlphaFoldDB" id="A0A5C5YJR2"/>
<dbReference type="EMBL" id="SJPK01000001">
    <property type="protein sequence ID" value="TWT75131.1"/>
    <property type="molecule type" value="Genomic_DNA"/>
</dbReference>
<protein>
    <submittedName>
        <fullName evidence="1">Uncharacterized protein</fullName>
    </submittedName>
</protein>
<accession>A0A5C5YJR2</accession>
<dbReference type="Proteomes" id="UP000318053">
    <property type="component" value="Unassembled WGS sequence"/>
</dbReference>